<accession>A0A178ILD1</accession>
<dbReference type="SMART" id="SM00732">
    <property type="entry name" value="YqgFc"/>
    <property type="match status" value="1"/>
</dbReference>
<dbReference type="RefSeq" id="WP_068769443.1">
    <property type="nucleotide sequence ID" value="NZ_CP109796.1"/>
</dbReference>
<feature type="domain" description="YqgF/RNase H-like" evidence="6">
    <location>
        <begin position="1"/>
        <end position="100"/>
    </location>
</feature>
<dbReference type="InterPro" id="IPR006641">
    <property type="entry name" value="YqgF/RNaseH-like_dom"/>
</dbReference>
<evidence type="ECO:0000256" key="5">
    <source>
        <dbReference type="HAMAP-Rule" id="MF_00651"/>
    </source>
</evidence>
<dbReference type="GO" id="GO:0005829">
    <property type="term" value="C:cytosol"/>
    <property type="evidence" value="ECO:0007669"/>
    <property type="project" value="TreeGrafter"/>
</dbReference>
<evidence type="ECO:0000256" key="3">
    <source>
        <dbReference type="ARBA" id="ARBA00022722"/>
    </source>
</evidence>
<keyword evidence="8" id="KW-1185">Reference proteome</keyword>
<name>A0A178ILD1_9BACT</name>
<keyword evidence="4 5" id="KW-0378">Hydrolase</keyword>
<keyword evidence="2 5" id="KW-0690">Ribosome biogenesis</keyword>
<dbReference type="EC" id="3.1.-.-" evidence="5"/>
<dbReference type="Pfam" id="PF03652">
    <property type="entry name" value="RuvX"/>
    <property type="match status" value="1"/>
</dbReference>
<comment type="caution">
    <text evidence="7">The sequence shown here is derived from an EMBL/GenBank/DDBJ whole genome shotgun (WGS) entry which is preliminary data.</text>
</comment>
<evidence type="ECO:0000313" key="7">
    <source>
        <dbReference type="EMBL" id="OAM90640.1"/>
    </source>
</evidence>
<evidence type="ECO:0000256" key="4">
    <source>
        <dbReference type="ARBA" id="ARBA00022801"/>
    </source>
</evidence>
<organism evidence="7 8">
    <name type="scientific">Termitidicoccus mucosus</name>
    <dbReference type="NCBI Taxonomy" id="1184151"/>
    <lineage>
        <taxon>Bacteria</taxon>
        <taxon>Pseudomonadati</taxon>
        <taxon>Verrucomicrobiota</taxon>
        <taxon>Opitutia</taxon>
        <taxon>Opitutales</taxon>
        <taxon>Opitutaceae</taxon>
        <taxon>Termitidicoccus</taxon>
    </lineage>
</organism>
<dbReference type="InterPro" id="IPR005227">
    <property type="entry name" value="YqgF"/>
</dbReference>
<dbReference type="InterPro" id="IPR037027">
    <property type="entry name" value="YqgF/RNaseH-like_dom_sf"/>
</dbReference>
<dbReference type="Proteomes" id="UP000078486">
    <property type="component" value="Unassembled WGS sequence"/>
</dbReference>
<proteinExistence type="inferred from homology"/>
<dbReference type="PANTHER" id="PTHR33317">
    <property type="entry name" value="POLYNUCLEOTIDYL TRANSFERASE, RIBONUCLEASE H-LIKE SUPERFAMILY PROTEIN"/>
    <property type="match status" value="1"/>
</dbReference>
<dbReference type="InterPro" id="IPR012337">
    <property type="entry name" value="RNaseH-like_sf"/>
</dbReference>
<evidence type="ECO:0000259" key="6">
    <source>
        <dbReference type="SMART" id="SM00732"/>
    </source>
</evidence>
<dbReference type="STRING" id="1184151.AW736_06865"/>
<evidence type="ECO:0000256" key="1">
    <source>
        <dbReference type="ARBA" id="ARBA00022490"/>
    </source>
</evidence>
<dbReference type="GO" id="GO:0000967">
    <property type="term" value="P:rRNA 5'-end processing"/>
    <property type="evidence" value="ECO:0007669"/>
    <property type="project" value="UniProtKB-UniRule"/>
</dbReference>
<dbReference type="HAMAP" id="MF_00651">
    <property type="entry name" value="Nuclease_YqgF"/>
    <property type="match status" value="1"/>
</dbReference>
<dbReference type="NCBIfam" id="TIGR00250">
    <property type="entry name" value="RNAse_H_YqgF"/>
    <property type="match status" value="1"/>
</dbReference>
<keyword evidence="3 5" id="KW-0540">Nuclease</keyword>
<dbReference type="GO" id="GO:0016788">
    <property type="term" value="F:hydrolase activity, acting on ester bonds"/>
    <property type="evidence" value="ECO:0007669"/>
    <property type="project" value="UniProtKB-UniRule"/>
</dbReference>
<dbReference type="AlphaFoldDB" id="A0A178ILD1"/>
<gene>
    <name evidence="7" type="ORF">AW736_06865</name>
</gene>
<reference evidence="7 8" key="1">
    <citation type="submission" date="2016-01" db="EMBL/GenBank/DDBJ databases">
        <title>High potential of lignocellulose degradation of a new Verrucomicrobia species.</title>
        <authorList>
            <person name="Wang Y."/>
            <person name="Shi Y."/>
            <person name="Qiu Z."/>
            <person name="Liu S."/>
            <person name="Yang H."/>
        </authorList>
    </citation>
    <scope>NUCLEOTIDE SEQUENCE [LARGE SCALE GENOMIC DNA]</scope>
    <source>
        <strain evidence="7 8">TSB47</strain>
    </source>
</reference>
<keyword evidence="1 5" id="KW-0963">Cytoplasm</keyword>
<sequence>MRCLGIDYGERRIGLSYGDEIGVATPLPALTDAEPEKRWAALLACARQRRVTDLVIGLPLNMDDTAGFKAREVEKFATRLKNELGLPVHFVDERLTSYEAEASIPKSKRRDVRASGLIDSRAATLILQDYLEQAIPLAPPAGFEAEDEPGSEDTGR</sequence>
<dbReference type="CDD" id="cd16964">
    <property type="entry name" value="YqgF"/>
    <property type="match status" value="1"/>
</dbReference>
<dbReference type="Gene3D" id="3.30.420.140">
    <property type="entry name" value="YqgF/RNase H-like domain"/>
    <property type="match status" value="1"/>
</dbReference>
<dbReference type="SUPFAM" id="SSF53098">
    <property type="entry name" value="Ribonuclease H-like"/>
    <property type="match status" value="1"/>
</dbReference>
<dbReference type="PANTHER" id="PTHR33317:SF4">
    <property type="entry name" value="POLYNUCLEOTIDYL TRANSFERASE, RIBONUCLEASE H-LIKE SUPERFAMILY PROTEIN"/>
    <property type="match status" value="1"/>
</dbReference>
<dbReference type="GO" id="GO:0004518">
    <property type="term" value="F:nuclease activity"/>
    <property type="evidence" value="ECO:0007669"/>
    <property type="project" value="UniProtKB-KW"/>
</dbReference>
<dbReference type="OrthoDB" id="9796140at2"/>
<evidence type="ECO:0000256" key="2">
    <source>
        <dbReference type="ARBA" id="ARBA00022517"/>
    </source>
</evidence>
<dbReference type="EMBL" id="LRRQ01000053">
    <property type="protein sequence ID" value="OAM90640.1"/>
    <property type="molecule type" value="Genomic_DNA"/>
</dbReference>
<protein>
    <recommendedName>
        <fullName evidence="5">Putative pre-16S rRNA nuclease</fullName>
        <ecNumber evidence="5">3.1.-.-</ecNumber>
    </recommendedName>
</protein>
<comment type="subcellular location">
    <subcellularLocation>
        <location evidence="5">Cytoplasm</location>
    </subcellularLocation>
</comment>
<comment type="similarity">
    <text evidence="5">Belongs to the YqgF HJR family.</text>
</comment>
<comment type="function">
    <text evidence="5">Could be a nuclease involved in processing of the 5'-end of pre-16S rRNA.</text>
</comment>
<evidence type="ECO:0000313" key="8">
    <source>
        <dbReference type="Proteomes" id="UP000078486"/>
    </source>
</evidence>